<reference evidence="1 4" key="3">
    <citation type="journal article" date="2024" name="Chem. Sci.">
        <title>Discovery of a lagriamide polyketide by integrated genome mining, isotopic labeling, and untargeted metabolomics.</title>
        <authorList>
            <person name="Fergusson C.H."/>
            <person name="Saulog J."/>
            <person name="Paulo B.S."/>
            <person name="Wilson D.M."/>
            <person name="Liu D.Y."/>
            <person name="Morehouse N.J."/>
            <person name="Waterworth S."/>
            <person name="Barkei J."/>
            <person name="Gray C.A."/>
            <person name="Kwan J.C."/>
            <person name="Eustaquio A.S."/>
            <person name="Linington R.G."/>
        </authorList>
    </citation>
    <scope>NUCLEOTIDE SEQUENCE [LARGE SCALE GENOMIC DNA]</scope>
    <source>
        <strain evidence="1 4">RL17-338-BIF-B</strain>
    </source>
</reference>
<dbReference type="EMBL" id="MTZV01000002">
    <property type="protein sequence ID" value="PCE28031.1"/>
    <property type="molecule type" value="Genomic_DNA"/>
</dbReference>
<evidence type="ECO:0000313" key="2">
    <source>
        <dbReference type="EMBL" id="PCE28031.1"/>
    </source>
</evidence>
<dbReference type="Proteomes" id="UP001469089">
    <property type="component" value="Unassembled WGS sequence"/>
</dbReference>
<accession>A0A2A4F3S7</accession>
<gene>
    <name evidence="2" type="ORF">BWP39_05870</name>
    <name evidence="1" type="ORF">N0A02_08755</name>
</gene>
<dbReference type="RefSeq" id="WP_207556607.1">
    <property type="nucleotide sequence ID" value="NZ_JAOALG010000001.1"/>
</dbReference>
<evidence type="ECO:0000313" key="3">
    <source>
        <dbReference type="Proteomes" id="UP000218022"/>
    </source>
</evidence>
<evidence type="ECO:0000313" key="1">
    <source>
        <dbReference type="EMBL" id="MEQ5839521.1"/>
    </source>
</evidence>
<dbReference type="Proteomes" id="UP000218022">
    <property type="component" value="Unassembled WGS sequence"/>
</dbReference>
<organism evidence="2 3">
    <name type="scientific">Paraburkholderia acidicola</name>
    <dbReference type="NCBI Taxonomy" id="1912599"/>
    <lineage>
        <taxon>Bacteria</taxon>
        <taxon>Pseudomonadati</taxon>
        <taxon>Pseudomonadota</taxon>
        <taxon>Betaproteobacteria</taxon>
        <taxon>Burkholderiales</taxon>
        <taxon>Burkholderiaceae</taxon>
        <taxon>Paraburkholderia</taxon>
    </lineage>
</organism>
<dbReference type="AlphaFoldDB" id="A0A2A4F3S7"/>
<reference evidence="1" key="2">
    <citation type="submission" date="2022-09" db="EMBL/GenBank/DDBJ databases">
        <authorList>
            <person name="Fergusson C."/>
            <person name="Paulo B.S."/>
            <person name="Eustaquio A.S."/>
            <person name="Linington R."/>
        </authorList>
    </citation>
    <scope>NUCLEOTIDE SEQUENCE</scope>
    <source>
        <strain evidence="1">RL17-338-BIF-B</strain>
    </source>
</reference>
<sequence length="92" mass="10157">MDDLLEPLILDLLEWIGPGTQPYSEVLEVWRTSCPRLPIWEEATSRGYLTRTHAAGGIAEVSVSEMGTAHLRASRGVVRDRKHLDSSTPCPG</sequence>
<dbReference type="EMBL" id="JAOALG010000001">
    <property type="protein sequence ID" value="MEQ5839521.1"/>
    <property type="molecule type" value="Genomic_DNA"/>
</dbReference>
<name>A0A2A4F3S7_9BURK</name>
<evidence type="ECO:0000313" key="4">
    <source>
        <dbReference type="Proteomes" id="UP001469089"/>
    </source>
</evidence>
<comment type="caution">
    <text evidence="2">The sequence shown here is derived from an EMBL/GenBank/DDBJ whole genome shotgun (WGS) entry which is preliminary data.</text>
</comment>
<keyword evidence="4" id="KW-1185">Reference proteome</keyword>
<protein>
    <submittedName>
        <fullName evidence="2">3-phosphoglycerate dehydrogenase</fullName>
    </submittedName>
</protein>
<reference evidence="2 3" key="1">
    <citation type="submission" date="2017-01" db="EMBL/GenBank/DDBJ databases">
        <title>Whole-Genome Shotgun Sequencing of Two beta-Proteobacterial Species in Search of the Bulgecin Biosynthetic Cluster.</title>
        <authorList>
            <person name="Horsman M.E."/>
            <person name="Marous D.R."/>
            <person name="Li R."/>
            <person name="Oliver R.A."/>
            <person name="Byun B."/>
            <person name="Emrich S.J."/>
            <person name="Boggess B."/>
            <person name="Townsend C.A."/>
            <person name="Mobashery S."/>
        </authorList>
    </citation>
    <scope>NUCLEOTIDE SEQUENCE [LARGE SCALE GENOMIC DNA]</scope>
    <source>
        <strain evidence="2 3">ATCC 31363</strain>
    </source>
</reference>
<proteinExistence type="predicted"/>